<keyword evidence="1" id="KW-1133">Transmembrane helix</keyword>
<proteinExistence type="predicted"/>
<dbReference type="AlphaFoldDB" id="A0A1F7WE74"/>
<feature type="domain" description="DUF4015" evidence="2">
    <location>
        <begin position="91"/>
        <end position="409"/>
    </location>
</feature>
<keyword evidence="1" id="KW-0812">Transmembrane</keyword>
<reference evidence="3 4" key="1">
    <citation type="journal article" date="2016" name="Nat. Commun.">
        <title>Thousands of microbial genomes shed light on interconnected biogeochemical processes in an aquifer system.</title>
        <authorList>
            <person name="Anantharaman K."/>
            <person name="Brown C.T."/>
            <person name="Hug L.A."/>
            <person name="Sharon I."/>
            <person name="Castelle C.J."/>
            <person name="Probst A.J."/>
            <person name="Thomas B.C."/>
            <person name="Singh A."/>
            <person name="Wilkins M.J."/>
            <person name="Karaoz U."/>
            <person name="Brodie E.L."/>
            <person name="Williams K.H."/>
            <person name="Hubbard S.S."/>
            <person name="Banfield J.F."/>
        </authorList>
    </citation>
    <scope>NUCLEOTIDE SEQUENCE [LARGE SCALE GENOMIC DNA]</scope>
</reference>
<dbReference type="Proteomes" id="UP000176988">
    <property type="component" value="Unassembled WGS sequence"/>
</dbReference>
<dbReference type="Pfam" id="PF13200">
    <property type="entry name" value="DUF4015"/>
    <property type="match status" value="1"/>
</dbReference>
<dbReference type="SUPFAM" id="SSF51445">
    <property type="entry name" value="(Trans)glycosidases"/>
    <property type="match status" value="1"/>
</dbReference>
<dbReference type="EMBL" id="MGFG01000016">
    <property type="protein sequence ID" value="OGM01122.1"/>
    <property type="molecule type" value="Genomic_DNA"/>
</dbReference>
<dbReference type="Gene3D" id="3.20.20.80">
    <property type="entry name" value="Glycosidases"/>
    <property type="match status" value="1"/>
</dbReference>
<evidence type="ECO:0000259" key="2">
    <source>
        <dbReference type="Pfam" id="PF13200"/>
    </source>
</evidence>
<dbReference type="InterPro" id="IPR017853">
    <property type="entry name" value="GH"/>
</dbReference>
<dbReference type="InterPro" id="IPR025275">
    <property type="entry name" value="DUF4015"/>
</dbReference>
<keyword evidence="1" id="KW-0472">Membrane</keyword>
<evidence type="ECO:0000256" key="1">
    <source>
        <dbReference type="SAM" id="Phobius"/>
    </source>
</evidence>
<feature type="transmembrane region" description="Helical" evidence="1">
    <location>
        <begin position="27"/>
        <end position="46"/>
    </location>
</feature>
<evidence type="ECO:0000313" key="3">
    <source>
        <dbReference type="EMBL" id="OGM01122.1"/>
    </source>
</evidence>
<protein>
    <recommendedName>
        <fullName evidence="2">DUF4015 domain-containing protein</fullName>
    </recommendedName>
</protein>
<name>A0A1F7WE74_9BACT</name>
<organism evidence="3 4">
    <name type="scientific">Candidatus Uhrbacteria bacterium RIFOXYC2_FULL_47_19</name>
    <dbReference type="NCBI Taxonomy" id="1802424"/>
    <lineage>
        <taxon>Bacteria</taxon>
        <taxon>Candidatus Uhriibacteriota</taxon>
    </lineage>
</organism>
<accession>A0A1F7WE74</accession>
<dbReference type="STRING" id="1802424.A2480_00370"/>
<sequence>MIWKAKIKKMILSWQDYSHRIGLQRNVEYGLVIAVVLSLPFIYFLSREMVVEKYDPLPSEEHYLSAAARSFVGPSDGLLDEHIATPSFVRGIYVSAATAGYRQRFDQLIDLVDRTDLNAMVIDVKDENGALSFEPKSDTLKPFMARRPELGHLKDFTAPLKEKGIYLIARIFVFQDPALAEARPELAIAKTSGGLWRDYRGIPWLDPASKEVWKYNVAVAREVYWGGFDEVQFDYIRFPSDGNLSTMIYPVWDRTESKSQIMAGFFSYIDKELRVMVGLPISVDLFGLTMWQHEFDMNIGQKLSDALPHFNFISPMVYPSHYPPGFNGYPNPADRPYDVVYLNLVRGQELHQQLTDEQFGQTTLGSFRPWIQDFDLGAVYTPALVQAQMKASEDGGASGWLLWNARNVYTVEALNSSKQN</sequence>
<evidence type="ECO:0000313" key="4">
    <source>
        <dbReference type="Proteomes" id="UP000176988"/>
    </source>
</evidence>
<comment type="caution">
    <text evidence="3">The sequence shown here is derived from an EMBL/GenBank/DDBJ whole genome shotgun (WGS) entry which is preliminary data.</text>
</comment>
<gene>
    <name evidence="3" type="ORF">A2480_00370</name>
</gene>